<gene>
    <name evidence="3" type="ORF">OdinLCB4_007410</name>
</gene>
<dbReference type="Pfam" id="PF03787">
    <property type="entry name" value="RAMPs"/>
    <property type="match status" value="1"/>
</dbReference>
<dbReference type="KEGG" id="oyw:OdinLCB4_007410"/>
<evidence type="ECO:0000313" key="4">
    <source>
        <dbReference type="Proteomes" id="UP000186851"/>
    </source>
</evidence>
<organism evidence="3 4">
    <name type="scientific">Odinarchaeota yellowstonii (strain LCB_4)</name>
    <dbReference type="NCBI Taxonomy" id="1841599"/>
    <lineage>
        <taxon>Archaea</taxon>
        <taxon>Promethearchaeati</taxon>
        <taxon>Candidatus Odinarchaeota</taxon>
        <taxon>Candidatus Odinarchaeia</taxon>
        <taxon>Candidatus Odinarchaeales</taxon>
        <taxon>Candidatus Odinarchaeaceae</taxon>
        <taxon>Candidatus Odinarchaeum</taxon>
    </lineage>
</organism>
<dbReference type="PANTHER" id="PTHR35579">
    <property type="entry name" value="CRISPR SYSTEM CMS ENDORIBONUCLEASE CSM3"/>
    <property type="match status" value="1"/>
</dbReference>
<dbReference type="AlphaFoldDB" id="A0AAF0IBE2"/>
<accession>A0AAF0IBE2</accession>
<reference evidence="3" key="1">
    <citation type="journal article" date="2017" name="Nature">
        <title>Asgard archaea illuminate the origin of eukaryotic cellular complexity.</title>
        <authorList>
            <person name="Zaremba-Niedzwiedzka K."/>
            <person name="Caceres E.F."/>
            <person name="Saw J.H."/>
            <person name="Backstrom D."/>
            <person name="Juzokaite L."/>
            <person name="Vancaester E."/>
            <person name="Seitz K.W."/>
            <person name="Anantharaman K."/>
            <person name="Starnawski P."/>
            <person name="Kjeldsen K.U."/>
            <person name="Scott M.B."/>
            <person name="Nunoura T."/>
            <person name="Banfield J.F."/>
            <person name="Schramm A."/>
            <person name="Baker B.J."/>
            <person name="Spang A."/>
            <person name="Ettema T.J.G."/>
        </authorList>
    </citation>
    <scope>NUCLEOTIDE SEQUENCE</scope>
    <source>
        <strain evidence="3">LCB_4</strain>
    </source>
</reference>
<dbReference type="EMBL" id="CP091871">
    <property type="protein sequence ID" value="WEU40286.1"/>
    <property type="molecule type" value="Genomic_DNA"/>
</dbReference>
<sequence>MHKTKFNELVLNITITPKSPLLVKAGGAQVNPALPDMQFVRTFHYEKGETIYIPGSSLKGVFRSYVERILRTLSSDQSKTACEITGENNCTKKIVDLMNERELKSWEIYQESCRVCKLFGNGKLKSRISFLDAYPEGELKTEVRYSVAISRLLQGVAAGPFEMETVVDGAFKTEIIITNFECWHLGLVALAFNGLNSGLVNIGFGKNKGFGRVELKVNKITLSASKETPRNEIWGVGRFTSREEAEQYGFNFNDVLRIETAPKECADILYRRVYDKEAWAEIAEKSIRILKEVLR</sequence>
<evidence type="ECO:0000259" key="2">
    <source>
        <dbReference type="Pfam" id="PF03787"/>
    </source>
</evidence>
<dbReference type="InterPro" id="IPR052216">
    <property type="entry name" value="CRISPR_Csm3_endoribonuclease"/>
</dbReference>
<evidence type="ECO:0000256" key="1">
    <source>
        <dbReference type="ARBA" id="ARBA00023118"/>
    </source>
</evidence>
<evidence type="ECO:0000313" key="3">
    <source>
        <dbReference type="EMBL" id="WEU40286.1"/>
    </source>
</evidence>
<proteinExistence type="predicted"/>
<protein>
    <submittedName>
        <fullName evidence="3">RAMP superfamily CRISPR-associated protein</fullName>
    </submittedName>
</protein>
<dbReference type="Proteomes" id="UP000186851">
    <property type="component" value="Chromosome"/>
</dbReference>
<name>A0AAF0IBE2_ODILC</name>
<dbReference type="PANTHER" id="PTHR35579:SF3">
    <property type="entry name" value="CRISPR SYSTEM CMS ENDORIBONUCLEASE CSM3"/>
    <property type="match status" value="1"/>
</dbReference>
<feature type="domain" description="CRISPR type III-associated protein" evidence="2">
    <location>
        <begin position="14"/>
        <end position="214"/>
    </location>
</feature>
<reference evidence="3" key="2">
    <citation type="journal article" date="2022" name="Nat. Microbiol.">
        <title>A closed Candidatus Odinarchaeum chromosome exposes Asgard archaeal viruses.</title>
        <authorList>
            <person name="Tamarit D."/>
            <person name="Caceres E.F."/>
            <person name="Krupovic M."/>
            <person name="Nijland R."/>
            <person name="Eme L."/>
            <person name="Robinson N.P."/>
            <person name="Ettema T.J.G."/>
        </authorList>
    </citation>
    <scope>NUCLEOTIDE SEQUENCE</scope>
    <source>
        <strain evidence="3">LCB_4</strain>
    </source>
</reference>
<keyword evidence="1" id="KW-0051">Antiviral defense</keyword>
<dbReference type="InterPro" id="IPR005537">
    <property type="entry name" value="RAMP_III_fam"/>
</dbReference>
<dbReference type="GO" id="GO:0051607">
    <property type="term" value="P:defense response to virus"/>
    <property type="evidence" value="ECO:0007669"/>
    <property type="project" value="UniProtKB-KW"/>
</dbReference>